<dbReference type="EMBL" id="JAHRHJ020000010">
    <property type="protein sequence ID" value="KAH9299927.1"/>
    <property type="molecule type" value="Genomic_DNA"/>
</dbReference>
<dbReference type="Proteomes" id="UP000824469">
    <property type="component" value="Unassembled WGS sequence"/>
</dbReference>
<feature type="compositionally biased region" description="Basic and acidic residues" evidence="1">
    <location>
        <begin position="1"/>
        <end position="15"/>
    </location>
</feature>
<evidence type="ECO:0000256" key="1">
    <source>
        <dbReference type="SAM" id="MobiDB-lite"/>
    </source>
</evidence>
<evidence type="ECO:0000313" key="3">
    <source>
        <dbReference type="Proteomes" id="UP000824469"/>
    </source>
</evidence>
<sequence>MTSRTKVCEGHVGREKMKRPQIGTRKPESAEAGGFRPGQLGQKYVRDAWDVKRQKGRKQEQGNMNRPKQEIFVWDSWDK</sequence>
<comment type="caution">
    <text evidence="2">The sequence shown here is derived from an EMBL/GenBank/DDBJ whole genome shotgun (WGS) entry which is preliminary data.</text>
</comment>
<name>A0AA38CGS0_TAXCH</name>
<proteinExistence type="predicted"/>
<keyword evidence="3" id="KW-1185">Reference proteome</keyword>
<dbReference type="AlphaFoldDB" id="A0AA38CGS0"/>
<feature type="non-terminal residue" evidence="2">
    <location>
        <position position="79"/>
    </location>
</feature>
<feature type="region of interest" description="Disordered" evidence="1">
    <location>
        <begin position="1"/>
        <end position="43"/>
    </location>
</feature>
<accession>A0AA38CGS0</accession>
<organism evidence="2 3">
    <name type="scientific">Taxus chinensis</name>
    <name type="common">Chinese yew</name>
    <name type="synonym">Taxus wallichiana var. chinensis</name>
    <dbReference type="NCBI Taxonomy" id="29808"/>
    <lineage>
        <taxon>Eukaryota</taxon>
        <taxon>Viridiplantae</taxon>
        <taxon>Streptophyta</taxon>
        <taxon>Embryophyta</taxon>
        <taxon>Tracheophyta</taxon>
        <taxon>Spermatophyta</taxon>
        <taxon>Pinopsida</taxon>
        <taxon>Pinidae</taxon>
        <taxon>Conifers II</taxon>
        <taxon>Cupressales</taxon>
        <taxon>Taxaceae</taxon>
        <taxon>Taxus</taxon>
    </lineage>
</organism>
<gene>
    <name evidence="2" type="ORF">KI387_044623</name>
</gene>
<protein>
    <submittedName>
        <fullName evidence="2">Uncharacterized protein</fullName>
    </submittedName>
</protein>
<evidence type="ECO:0000313" key="2">
    <source>
        <dbReference type="EMBL" id="KAH9299927.1"/>
    </source>
</evidence>
<reference evidence="2 3" key="1">
    <citation type="journal article" date="2021" name="Nat. Plants">
        <title>The Taxus genome provides insights into paclitaxel biosynthesis.</title>
        <authorList>
            <person name="Xiong X."/>
            <person name="Gou J."/>
            <person name="Liao Q."/>
            <person name="Li Y."/>
            <person name="Zhou Q."/>
            <person name="Bi G."/>
            <person name="Li C."/>
            <person name="Du R."/>
            <person name="Wang X."/>
            <person name="Sun T."/>
            <person name="Guo L."/>
            <person name="Liang H."/>
            <person name="Lu P."/>
            <person name="Wu Y."/>
            <person name="Zhang Z."/>
            <person name="Ro D.K."/>
            <person name="Shang Y."/>
            <person name="Huang S."/>
            <person name="Yan J."/>
        </authorList>
    </citation>
    <scope>NUCLEOTIDE SEQUENCE [LARGE SCALE GENOMIC DNA]</scope>
    <source>
        <strain evidence="2">Ta-2019</strain>
    </source>
</reference>